<evidence type="ECO:0000256" key="6">
    <source>
        <dbReference type="ARBA" id="ARBA00023014"/>
    </source>
</evidence>
<evidence type="ECO:0000259" key="8">
    <source>
        <dbReference type="PROSITE" id="PS51296"/>
    </source>
</evidence>
<dbReference type="GO" id="GO:0016705">
    <property type="term" value="F:oxidoreductase activity, acting on paired donors, with incorporation or reduction of molecular oxygen"/>
    <property type="evidence" value="ECO:0007669"/>
    <property type="project" value="UniProtKB-ARBA"/>
</dbReference>
<keyword evidence="6" id="KW-0411">Iron-sulfur</keyword>
<feature type="region of interest" description="Disordered" evidence="7">
    <location>
        <begin position="307"/>
        <end position="338"/>
    </location>
</feature>
<dbReference type="SUPFAM" id="SSF48576">
    <property type="entry name" value="Terpenoid synthases"/>
    <property type="match status" value="1"/>
</dbReference>
<keyword evidence="4" id="KW-0479">Metal-binding</keyword>
<accession>H5UVM2</accession>
<evidence type="ECO:0000256" key="1">
    <source>
        <dbReference type="ARBA" id="ARBA00004684"/>
    </source>
</evidence>
<dbReference type="InterPro" id="IPR033904">
    <property type="entry name" value="Trans_IPPS_HH"/>
</dbReference>
<dbReference type="SFLD" id="SFLDG01018">
    <property type="entry name" value="Squalene/Phytoene_Synthase_Lik"/>
    <property type="match status" value="1"/>
</dbReference>
<dbReference type="AlphaFoldDB" id="H5UVM2"/>
<dbReference type="Pfam" id="PF19299">
    <property type="entry name" value="DUF5914"/>
    <property type="match status" value="1"/>
</dbReference>
<organism evidence="9 10">
    <name type="scientific">Mobilicoccus pelagius NBRC 104925</name>
    <dbReference type="NCBI Taxonomy" id="1089455"/>
    <lineage>
        <taxon>Bacteria</taxon>
        <taxon>Bacillati</taxon>
        <taxon>Actinomycetota</taxon>
        <taxon>Actinomycetes</taxon>
        <taxon>Micrococcales</taxon>
        <taxon>Dermatophilaceae</taxon>
        <taxon>Mobilicoccus</taxon>
    </lineage>
</organism>
<dbReference type="SFLD" id="SFLDS00005">
    <property type="entry name" value="Isoprenoid_Synthase_Type_I"/>
    <property type="match status" value="1"/>
</dbReference>
<sequence length="661" mass="73028">MPPLPASPRPGRPLSAETRLDVGRRVCHDITYANGTTYYWGTLFLDREQREDVYAVYALCRLADDIVDEPGAAHLAGLGVPGAEVGPEDRLDAFEARFREAWERGEDDVPVFHAIVTSVRRMQLPQDCFDRFFHAMRLDLTRTSWATWPELRDDYMEGSAAVVGEMMLPVLRPHSPGALGPARALGLAFQLTNFLRDVGEDLDRGRVYLPADELAAHGADPWVRRVTPEWRRFLAAQIDRNRELYRQAEPGVAMLPPASARCVGAALSMYADILTRIEKADYDVFTQRRRVSPAGKVALTARTLLTGRPHLSGPATSPSSATSTPDAPVDGAAPVHRDRIPIKRVPQPPAEELRSTWRQAAIPRIEKALARALDRDPGGWYVVGCSGDVGAESIVRTIAGREIALWRTEDGELRASSGVCPHMGARLDRCEVDGRDLMCRWHGLRLPSEWPPAASGRWPTFPVHDDGVLLWVQLPTEGETPCEAPRLPVRPALDTAISAVHVAAAQCAPEDVVANRLDPWHGAWLHPYAFSHLVVDDDASTPDRLVTDVAFRLTPTWGVPVRAEFTCPDARTIVMHITEGEGRGSVVETHATPLTAPGADRPVSVMTEATIASSDRMGFRVARAFSPLITPFVRRTQAQLWVDDLEYAERRRLVRRGVVTP</sequence>
<keyword evidence="3" id="KW-0001">2Fe-2S</keyword>
<dbReference type="Pfam" id="PF00494">
    <property type="entry name" value="SQS_PSY"/>
    <property type="match status" value="1"/>
</dbReference>
<keyword evidence="2" id="KW-0808">Transferase</keyword>
<evidence type="ECO:0000256" key="7">
    <source>
        <dbReference type="SAM" id="MobiDB-lite"/>
    </source>
</evidence>
<dbReference type="InterPro" id="IPR002060">
    <property type="entry name" value="Squ/phyt_synthse"/>
</dbReference>
<dbReference type="eggNOG" id="COG1562">
    <property type="taxonomic scope" value="Bacteria"/>
</dbReference>
<dbReference type="EMBL" id="BAFE01000094">
    <property type="protein sequence ID" value="GAB49780.1"/>
    <property type="molecule type" value="Genomic_DNA"/>
</dbReference>
<dbReference type="InterPro" id="IPR044843">
    <property type="entry name" value="Trans_IPPS_bact-type"/>
</dbReference>
<dbReference type="Pfam" id="PF00355">
    <property type="entry name" value="Rieske"/>
    <property type="match status" value="1"/>
</dbReference>
<dbReference type="InterPro" id="IPR019845">
    <property type="entry name" value="Squalene/phytoene_synthase_CS"/>
</dbReference>
<dbReference type="eggNOG" id="COG4638">
    <property type="taxonomic scope" value="Bacteria"/>
</dbReference>
<evidence type="ECO:0000313" key="9">
    <source>
        <dbReference type="EMBL" id="GAB49780.1"/>
    </source>
</evidence>
<dbReference type="GO" id="GO:0004311">
    <property type="term" value="F:geranylgeranyl diphosphate synthase activity"/>
    <property type="evidence" value="ECO:0007669"/>
    <property type="project" value="InterPro"/>
</dbReference>
<dbReference type="Gene3D" id="2.102.10.10">
    <property type="entry name" value="Rieske [2Fe-2S] iron-sulphur domain"/>
    <property type="match status" value="1"/>
</dbReference>
<dbReference type="GO" id="GO:0016117">
    <property type="term" value="P:carotenoid biosynthetic process"/>
    <property type="evidence" value="ECO:0007669"/>
    <property type="project" value="UniProtKB-ARBA"/>
</dbReference>
<name>H5UVM2_9MICO</name>
<gene>
    <name evidence="9" type="primary">crtB</name>
    <name evidence="9" type="ORF">MOPEL_135_00180</name>
</gene>
<comment type="pathway">
    <text evidence="1">Carotenoid biosynthesis; phytoene biosynthesis.</text>
</comment>
<proteinExistence type="predicted"/>
<dbReference type="STRING" id="1089455.MOPEL_135_00180"/>
<feature type="domain" description="Rieske" evidence="8">
    <location>
        <begin position="380"/>
        <end position="472"/>
    </location>
</feature>
<evidence type="ECO:0000256" key="5">
    <source>
        <dbReference type="ARBA" id="ARBA00023004"/>
    </source>
</evidence>
<dbReference type="SFLD" id="SFLDG01212">
    <property type="entry name" value="Phytoene_synthase_like"/>
    <property type="match status" value="1"/>
</dbReference>
<feature type="compositionally biased region" description="Low complexity" evidence="7">
    <location>
        <begin position="314"/>
        <end position="328"/>
    </location>
</feature>
<dbReference type="SUPFAM" id="SSF50022">
    <property type="entry name" value="ISP domain"/>
    <property type="match status" value="1"/>
</dbReference>
<protein>
    <submittedName>
        <fullName evidence="9">Phytoene synthase</fullName>
    </submittedName>
</protein>
<evidence type="ECO:0000256" key="4">
    <source>
        <dbReference type="ARBA" id="ARBA00022723"/>
    </source>
</evidence>
<dbReference type="CDD" id="cd00683">
    <property type="entry name" value="Trans_IPPS_HH"/>
    <property type="match status" value="1"/>
</dbReference>
<dbReference type="InterPro" id="IPR036922">
    <property type="entry name" value="Rieske_2Fe-2S_sf"/>
</dbReference>
<dbReference type="GO" id="GO:0051996">
    <property type="term" value="F:squalene synthase [NAD(P)H] activity"/>
    <property type="evidence" value="ECO:0007669"/>
    <property type="project" value="InterPro"/>
</dbReference>
<dbReference type="GO" id="GO:0004497">
    <property type="term" value="F:monooxygenase activity"/>
    <property type="evidence" value="ECO:0007669"/>
    <property type="project" value="UniProtKB-ARBA"/>
</dbReference>
<comment type="caution">
    <text evidence="9">The sequence shown here is derived from an EMBL/GenBank/DDBJ whole genome shotgun (WGS) entry which is preliminary data.</text>
</comment>
<dbReference type="GO" id="GO:0051537">
    <property type="term" value="F:2 iron, 2 sulfur cluster binding"/>
    <property type="evidence" value="ECO:0007669"/>
    <property type="project" value="UniProtKB-KW"/>
</dbReference>
<dbReference type="PROSITE" id="PS51296">
    <property type="entry name" value="RIESKE"/>
    <property type="match status" value="1"/>
</dbReference>
<evidence type="ECO:0000256" key="3">
    <source>
        <dbReference type="ARBA" id="ARBA00022714"/>
    </source>
</evidence>
<dbReference type="GO" id="GO:0046872">
    <property type="term" value="F:metal ion binding"/>
    <property type="evidence" value="ECO:0007669"/>
    <property type="project" value="UniProtKB-KW"/>
</dbReference>
<dbReference type="Gene3D" id="1.10.600.10">
    <property type="entry name" value="Farnesyl Diphosphate Synthase"/>
    <property type="match status" value="1"/>
</dbReference>
<dbReference type="Proteomes" id="UP000004367">
    <property type="component" value="Unassembled WGS sequence"/>
</dbReference>
<dbReference type="InterPro" id="IPR045612">
    <property type="entry name" value="DUF5914"/>
</dbReference>
<reference evidence="9 10" key="1">
    <citation type="submission" date="2012-02" db="EMBL/GenBank/DDBJ databases">
        <title>Whole genome shotgun sequence of Mobilicoccus pelagius NBRC 104925.</title>
        <authorList>
            <person name="Yoshida Y."/>
            <person name="Hosoyama A."/>
            <person name="Tsuchikane K."/>
            <person name="Katsumata H."/>
            <person name="Yamazaki S."/>
            <person name="Fujita N."/>
        </authorList>
    </citation>
    <scope>NUCLEOTIDE SEQUENCE [LARGE SCALE GENOMIC DNA]</scope>
    <source>
        <strain evidence="9 10">NBRC 104925</strain>
    </source>
</reference>
<dbReference type="PROSITE" id="PS01045">
    <property type="entry name" value="SQUALEN_PHYTOEN_SYN_2"/>
    <property type="match status" value="1"/>
</dbReference>
<dbReference type="InterPro" id="IPR017941">
    <property type="entry name" value="Rieske_2Fe-2S"/>
</dbReference>
<keyword evidence="10" id="KW-1185">Reference proteome</keyword>
<dbReference type="PANTHER" id="PTHR31480">
    <property type="entry name" value="BIFUNCTIONAL LYCOPENE CYCLASE/PHYTOENE SYNTHASE"/>
    <property type="match status" value="1"/>
</dbReference>
<dbReference type="RefSeq" id="WP_009483623.1">
    <property type="nucleotide sequence ID" value="NZ_BAFE01000094.1"/>
</dbReference>
<keyword evidence="5" id="KW-0408">Iron</keyword>
<evidence type="ECO:0000313" key="10">
    <source>
        <dbReference type="Proteomes" id="UP000004367"/>
    </source>
</evidence>
<evidence type="ECO:0000256" key="2">
    <source>
        <dbReference type="ARBA" id="ARBA00022679"/>
    </source>
</evidence>
<dbReference type="InterPro" id="IPR008949">
    <property type="entry name" value="Isoprenoid_synthase_dom_sf"/>
</dbReference>
<dbReference type="UniPathway" id="UPA00799"/>